<protein>
    <recommendedName>
        <fullName evidence="1">N-acetylmuramidase domain-containing protein</fullName>
    </recommendedName>
</protein>
<evidence type="ECO:0000313" key="3">
    <source>
        <dbReference type="Proteomes" id="UP000061432"/>
    </source>
</evidence>
<dbReference type="EMBL" id="AP014708">
    <property type="protein sequence ID" value="BAQ50403.1"/>
    <property type="molecule type" value="Genomic_DNA"/>
</dbReference>
<evidence type="ECO:0000313" key="2">
    <source>
        <dbReference type="EMBL" id="BAQ50403.1"/>
    </source>
</evidence>
<evidence type="ECO:0000259" key="1">
    <source>
        <dbReference type="Pfam" id="PF11860"/>
    </source>
</evidence>
<organism evidence="2 3">
    <name type="scientific">Methylobacterium aquaticum</name>
    <dbReference type="NCBI Taxonomy" id="270351"/>
    <lineage>
        <taxon>Bacteria</taxon>
        <taxon>Pseudomonadati</taxon>
        <taxon>Pseudomonadota</taxon>
        <taxon>Alphaproteobacteria</taxon>
        <taxon>Hyphomicrobiales</taxon>
        <taxon>Methylobacteriaceae</taxon>
        <taxon>Methylobacterium</taxon>
    </lineage>
</organism>
<name>A0A0C6FQ30_9HYPH</name>
<gene>
    <name evidence="2" type="ORF">Maq22A_4p60250</name>
</gene>
<dbReference type="KEGG" id="maqu:Maq22A_4p60250"/>
<geneLocation type="plasmid" evidence="3">
    <name>pMaq22A_4p DNA</name>
</geneLocation>
<proteinExistence type="predicted"/>
<reference evidence="2 3" key="1">
    <citation type="journal article" date="2015" name="Genome Announc.">
        <title>Complete Genome Sequence of Methylobacterium aquaticum Strain 22A, Isolated from Racomitrium japonicum Moss.</title>
        <authorList>
            <person name="Tani A."/>
            <person name="Ogura Y."/>
            <person name="Hayashi T."/>
            <person name="Kimbara K."/>
        </authorList>
    </citation>
    <scope>NUCLEOTIDE SEQUENCE [LARGE SCALE GENOMIC DNA]</scope>
    <source>
        <strain evidence="2 3">MA-22A</strain>
        <plasmid evidence="3">Plasmid pMaq22A_4p DNA</plasmid>
    </source>
</reference>
<accession>A0A0C6FQ30</accession>
<keyword evidence="2" id="KW-0614">Plasmid</keyword>
<dbReference type="Pfam" id="PF11860">
    <property type="entry name" value="Muramidase"/>
    <property type="match status" value="1"/>
</dbReference>
<dbReference type="OrthoDB" id="1523598at2"/>
<dbReference type="Proteomes" id="UP000061432">
    <property type="component" value="Plasmid pMaq22A_4p"/>
</dbReference>
<dbReference type="InterPro" id="IPR024408">
    <property type="entry name" value="Muramidase"/>
</dbReference>
<reference evidence="3" key="2">
    <citation type="submission" date="2015-01" db="EMBL/GenBank/DDBJ databases">
        <title>Complete genome sequence of Methylobacterium aquaticum strain 22A.</title>
        <authorList>
            <person name="Tani A."/>
            <person name="Ogura Y."/>
            <person name="Hayashi T."/>
        </authorList>
    </citation>
    <scope>NUCLEOTIDE SEQUENCE [LARGE SCALE GENOMIC DNA]</scope>
    <source>
        <strain evidence="3">MA-22A</strain>
        <plasmid evidence="3">Plasmid pMaq22A_4p DNA</plasmid>
    </source>
</reference>
<dbReference type="RefSeq" id="WP_082743098.1">
    <property type="nucleotide sequence ID" value="NZ_AP014708.1"/>
</dbReference>
<feature type="domain" description="N-acetylmuramidase" evidence="1">
    <location>
        <begin position="43"/>
        <end position="207"/>
    </location>
</feature>
<dbReference type="AlphaFoldDB" id="A0A0C6FQ30"/>
<dbReference type="PATRIC" id="fig|270351.10.peg.7594"/>
<sequence>MTTASDAAAFARLRAAGFVCAAERLADLDLPRLGHQIGVGEDEIHAVIDVETSGGGFDALKRPKLLFEPHKFYAALTGAARARAVSLGLAYPKWGEQPYPKDSYPRLFQAMAIDETAALKSASWALGQIMGSNHAAAGYDSPQGMVLAFCAGGETEHLAAMVRFIQANRLDDELRARNWAAFARGYNGPQYAANAYHTKLAAAFARWAKIPDTPWSPEAKPAPVVAPPAPEAATTCGQCGKRLAA</sequence>